<reference evidence="1" key="1">
    <citation type="submission" date="2018-05" db="EMBL/GenBank/DDBJ databases">
        <authorList>
            <person name="Lanie J.A."/>
            <person name="Ng W.-L."/>
            <person name="Kazmierczak K.M."/>
            <person name="Andrzejewski T.M."/>
            <person name="Davidsen T.M."/>
            <person name="Wayne K.J."/>
            <person name="Tettelin H."/>
            <person name="Glass J.I."/>
            <person name="Rusch D."/>
            <person name="Podicherti R."/>
            <person name="Tsui H.-C.T."/>
            <person name="Winkler M.E."/>
        </authorList>
    </citation>
    <scope>NUCLEOTIDE SEQUENCE</scope>
</reference>
<gene>
    <name evidence="1" type="ORF">METZ01_LOCUS346434</name>
</gene>
<dbReference type="EMBL" id="UINC01119621">
    <property type="protein sequence ID" value="SVC93580.1"/>
    <property type="molecule type" value="Genomic_DNA"/>
</dbReference>
<dbReference type="AlphaFoldDB" id="A0A382R8D2"/>
<proteinExistence type="predicted"/>
<sequence>RQHSSKKNDRMFLLDNIVGFFYANMNTIKAMEKDNVLPVTDGVGLSRIAEDLITGYNTDRIIDLDEMPTAGELNNGDNR</sequence>
<feature type="non-terminal residue" evidence="1">
    <location>
        <position position="1"/>
    </location>
</feature>
<accession>A0A382R8D2</accession>
<evidence type="ECO:0000313" key="1">
    <source>
        <dbReference type="EMBL" id="SVC93580.1"/>
    </source>
</evidence>
<organism evidence="1">
    <name type="scientific">marine metagenome</name>
    <dbReference type="NCBI Taxonomy" id="408172"/>
    <lineage>
        <taxon>unclassified sequences</taxon>
        <taxon>metagenomes</taxon>
        <taxon>ecological metagenomes</taxon>
    </lineage>
</organism>
<name>A0A382R8D2_9ZZZZ</name>
<protein>
    <submittedName>
        <fullName evidence="1">Uncharacterized protein</fullName>
    </submittedName>
</protein>